<evidence type="ECO:0000256" key="7">
    <source>
        <dbReference type="ARBA" id="ARBA00024340"/>
    </source>
</evidence>
<evidence type="ECO:0000256" key="4">
    <source>
        <dbReference type="ARBA" id="ARBA00022692"/>
    </source>
</evidence>
<keyword evidence="4" id="KW-0812">Transmembrane</keyword>
<evidence type="ECO:0000256" key="3">
    <source>
        <dbReference type="ARBA" id="ARBA00022475"/>
    </source>
</evidence>
<keyword evidence="9" id="KW-1185">Reference proteome</keyword>
<organism evidence="8 9">
    <name type="scientific">Trapa natans</name>
    <name type="common">Water chestnut</name>
    <dbReference type="NCBI Taxonomy" id="22666"/>
    <lineage>
        <taxon>Eukaryota</taxon>
        <taxon>Viridiplantae</taxon>
        <taxon>Streptophyta</taxon>
        <taxon>Embryophyta</taxon>
        <taxon>Tracheophyta</taxon>
        <taxon>Spermatophyta</taxon>
        <taxon>Magnoliopsida</taxon>
        <taxon>eudicotyledons</taxon>
        <taxon>Gunneridae</taxon>
        <taxon>Pentapetalae</taxon>
        <taxon>rosids</taxon>
        <taxon>malvids</taxon>
        <taxon>Myrtales</taxon>
        <taxon>Lythraceae</taxon>
        <taxon>Trapa</taxon>
    </lineage>
</organism>
<evidence type="ECO:0000256" key="5">
    <source>
        <dbReference type="ARBA" id="ARBA00022989"/>
    </source>
</evidence>
<evidence type="ECO:0000313" key="8">
    <source>
        <dbReference type="EMBL" id="KAK4799840.1"/>
    </source>
</evidence>
<comment type="similarity">
    <text evidence="7">Belongs to the DVL/RTFL small polypeptides family.</text>
</comment>
<keyword evidence="3" id="KW-1003">Cell membrane</keyword>
<accession>A0AAN7MQM5</accession>
<evidence type="ECO:0000313" key="9">
    <source>
        <dbReference type="Proteomes" id="UP001346149"/>
    </source>
</evidence>
<evidence type="ECO:0000256" key="1">
    <source>
        <dbReference type="ARBA" id="ARBA00004162"/>
    </source>
</evidence>
<dbReference type="Pfam" id="PF08137">
    <property type="entry name" value="DVL"/>
    <property type="match status" value="1"/>
</dbReference>
<gene>
    <name evidence="8" type="ORF">SAY86_025205</name>
</gene>
<keyword evidence="2" id="KW-0217">Developmental protein</keyword>
<keyword evidence="6" id="KW-0472">Membrane</keyword>
<comment type="caution">
    <text evidence="8">The sequence shown here is derived from an EMBL/GenBank/DDBJ whole genome shotgun (WGS) entry which is preliminary data.</text>
</comment>
<dbReference type="GO" id="GO:0008285">
    <property type="term" value="P:negative regulation of cell population proliferation"/>
    <property type="evidence" value="ECO:0007669"/>
    <property type="project" value="InterPro"/>
</dbReference>
<proteinExistence type="inferred from homology"/>
<comment type="subcellular location">
    <subcellularLocation>
        <location evidence="1">Cell membrane</location>
        <topology evidence="1">Single-pass membrane protein</topology>
    </subcellularLocation>
</comment>
<dbReference type="Proteomes" id="UP001346149">
    <property type="component" value="Unassembled WGS sequence"/>
</dbReference>
<sequence>MAASTVSMTNPSPPHPTFIQSTPQVLISSGSCSSGGGGSKWKNLRLQRKCSFTKKCGRLANEQRARFYIMRRCIIMLICWRDS</sequence>
<name>A0AAN7MQM5_TRANT</name>
<dbReference type="GO" id="GO:0005886">
    <property type="term" value="C:plasma membrane"/>
    <property type="evidence" value="ECO:0007669"/>
    <property type="project" value="UniProtKB-SubCell"/>
</dbReference>
<dbReference type="AlphaFoldDB" id="A0AAN7MQM5"/>
<dbReference type="InterPro" id="IPR012552">
    <property type="entry name" value="DVL"/>
</dbReference>
<dbReference type="GO" id="GO:0048367">
    <property type="term" value="P:shoot system development"/>
    <property type="evidence" value="ECO:0007669"/>
    <property type="project" value="UniProtKB-ARBA"/>
</dbReference>
<reference evidence="8 9" key="1">
    <citation type="journal article" date="2023" name="Hortic Res">
        <title>Pangenome of water caltrop reveals structural variations and asymmetric subgenome divergence after allopolyploidization.</title>
        <authorList>
            <person name="Zhang X."/>
            <person name="Chen Y."/>
            <person name="Wang L."/>
            <person name="Yuan Y."/>
            <person name="Fang M."/>
            <person name="Shi L."/>
            <person name="Lu R."/>
            <person name="Comes H.P."/>
            <person name="Ma Y."/>
            <person name="Chen Y."/>
            <person name="Huang G."/>
            <person name="Zhou Y."/>
            <person name="Zheng Z."/>
            <person name="Qiu Y."/>
        </authorList>
    </citation>
    <scope>NUCLEOTIDE SEQUENCE [LARGE SCALE GENOMIC DNA]</scope>
    <source>
        <strain evidence="8">F231</strain>
    </source>
</reference>
<dbReference type="InterPro" id="IPR051525">
    <property type="entry name" value="DVL_RTFL_regulatory"/>
</dbReference>
<dbReference type="EMBL" id="JAXQNO010000004">
    <property type="protein sequence ID" value="KAK4799840.1"/>
    <property type="molecule type" value="Genomic_DNA"/>
</dbReference>
<dbReference type="PANTHER" id="PTHR33102">
    <property type="entry name" value="DVL19-RELATED-RELATED"/>
    <property type="match status" value="1"/>
</dbReference>
<protein>
    <submittedName>
        <fullName evidence="8">Uncharacterized protein</fullName>
    </submittedName>
</protein>
<keyword evidence="5" id="KW-1133">Transmembrane helix</keyword>
<evidence type="ECO:0000256" key="6">
    <source>
        <dbReference type="ARBA" id="ARBA00023136"/>
    </source>
</evidence>
<evidence type="ECO:0000256" key="2">
    <source>
        <dbReference type="ARBA" id="ARBA00022473"/>
    </source>
</evidence>